<dbReference type="Proteomes" id="UP001177744">
    <property type="component" value="Unassembled WGS sequence"/>
</dbReference>
<dbReference type="Gene3D" id="1.10.472.10">
    <property type="entry name" value="Cyclin-like"/>
    <property type="match status" value="1"/>
</dbReference>
<dbReference type="PANTHER" id="PTHR14248">
    <property type="entry name" value="CYCLIN Y, ISOFORM A"/>
    <property type="match status" value="1"/>
</dbReference>
<dbReference type="EMBL" id="JAULJE010000005">
    <property type="protein sequence ID" value="KAK1342814.1"/>
    <property type="molecule type" value="Genomic_DNA"/>
</dbReference>
<organism evidence="2 3">
    <name type="scientific">Cnephaeus nilssonii</name>
    <name type="common">Northern bat</name>
    <name type="synonym">Eptesicus nilssonii</name>
    <dbReference type="NCBI Taxonomy" id="3371016"/>
    <lineage>
        <taxon>Eukaryota</taxon>
        <taxon>Metazoa</taxon>
        <taxon>Chordata</taxon>
        <taxon>Craniata</taxon>
        <taxon>Vertebrata</taxon>
        <taxon>Euteleostomi</taxon>
        <taxon>Mammalia</taxon>
        <taxon>Eutheria</taxon>
        <taxon>Laurasiatheria</taxon>
        <taxon>Chiroptera</taxon>
        <taxon>Yangochiroptera</taxon>
        <taxon>Vespertilionidae</taxon>
        <taxon>Cnephaeus</taxon>
    </lineage>
</organism>
<feature type="compositionally biased region" description="Basic and acidic residues" evidence="1">
    <location>
        <begin position="30"/>
        <end position="42"/>
    </location>
</feature>
<evidence type="ECO:0000256" key="1">
    <source>
        <dbReference type="SAM" id="MobiDB-lite"/>
    </source>
</evidence>
<name>A0AA40I4H2_CNENI</name>
<sequence length="185" mass="20990">MGNRLTCCVKASPSPRASPKLGGGSKQVKSKCEYEVHEEAARDTGAMETVPATPKSEKLKSGALKRHHLKNISAPVIPQEQYKRKNNDHEVTGKAHLWHDPELKVVYRFVRALFSAEHLTAECAIVTLIFIERLLDYSDINMCPRNWRRILVGSALLAYEYWDKQALWGMDFCQLINNIITPEDV</sequence>
<proteinExistence type="predicted"/>
<gene>
    <name evidence="2" type="ORF">QTO34_015581</name>
</gene>
<comment type="caution">
    <text evidence="2">The sequence shown here is derived from an EMBL/GenBank/DDBJ whole genome shotgun (WGS) entry which is preliminary data.</text>
</comment>
<dbReference type="CDD" id="cd20540">
    <property type="entry name" value="CYCLIN_CCNY_like"/>
    <property type="match status" value="1"/>
</dbReference>
<evidence type="ECO:0000313" key="2">
    <source>
        <dbReference type="EMBL" id="KAK1342814.1"/>
    </source>
</evidence>
<reference evidence="2" key="1">
    <citation type="submission" date="2023-06" db="EMBL/GenBank/DDBJ databases">
        <title>Reference genome for the Northern bat (Eptesicus nilssonii), a most northern bat species.</title>
        <authorList>
            <person name="Laine V.N."/>
            <person name="Pulliainen A.T."/>
            <person name="Lilley T.M."/>
        </authorList>
    </citation>
    <scope>NUCLEOTIDE SEQUENCE</scope>
    <source>
        <strain evidence="2">BLF_Eptnil</strain>
        <tissue evidence="2">Kidney</tissue>
    </source>
</reference>
<evidence type="ECO:0000313" key="3">
    <source>
        <dbReference type="Proteomes" id="UP001177744"/>
    </source>
</evidence>
<accession>A0AA40I4H2</accession>
<protein>
    <recommendedName>
        <fullName evidence="4">Cyclin N-terminal domain-containing protein</fullName>
    </recommendedName>
</protein>
<dbReference type="AlphaFoldDB" id="A0AA40I4H2"/>
<keyword evidence="3" id="KW-1185">Reference proteome</keyword>
<feature type="region of interest" description="Disordered" evidence="1">
    <location>
        <begin position="1"/>
        <end position="61"/>
    </location>
</feature>
<evidence type="ECO:0008006" key="4">
    <source>
        <dbReference type="Google" id="ProtNLM"/>
    </source>
</evidence>